<accession>A0A316ZKZ1</accession>
<dbReference type="InterPro" id="IPR036047">
    <property type="entry name" value="F-box-like_dom_sf"/>
</dbReference>
<dbReference type="Gene3D" id="3.80.10.10">
    <property type="entry name" value="Ribonuclease Inhibitor"/>
    <property type="match status" value="1"/>
</dbReference>
<sequence>MALDYLLSSSSAAEGKAEAEMQTAQETSIEHEPAPLAEEAPAPDREQEPRLPPELLLELAPHLSARDLLALALASRSCYALLQAHLKWYTTKLPGSLPKSEQAPLVRRVVYEAPPNVEGDTSELRSFIGRASRLASLTWRGSGLPDSLWQLIWRDCPHLHDVEVVDVSGEVHGSVCKIFDAPYLTRLIYYTTSLPSTAITALPPSALDQSLARQQGLTELRLGSFSPSGGGGAVAYAGWLLSEATWPHLRILELAHHHAGDEEAVARFMDRHPGLEILSLPSVEDASGRAIYLDNIADDALPKLRHFVGSAEAAVHILRGQRDKLRSIGGIGFDAMLFGLGIPQNWVATPQGRCILEGLSQASGLIELEGSFALGVRPTDVRVLFANAPKLQRVKLDCRPSGSLDAWLPIFALIPSLTSLSFPLHMLSMPSRGPQNGSMTLRSSPSPPFIESLRQRVLKLSTILPNLETVEFDGSGTTPVARVKRYAGTTEVEEVTLLRGEQPWIRSADANVWRSRVCVALS</sequence>
<gene>
    <name evidence="3" type="ORF">FA09DRAFT_336373</name>
</gene>
<dbReference type="OrthoDB" id="3355272at2759"/>
<feature type="domain" description="F-box" evidence="2">
    <location>
        <begin position="45"/>
        <end position="91"/>
    </location>
</feature>
<dbReference type="InterPro" id="IPR032675">
    <property type="entry name" value="LRR_dom_sf"/>
</dbReference>
<dbReference type="Proteomes" id="UP000245946">
    <property type="component" value="Unassembled WGS sequence"/>
</dbReference>
<organism evidence="3 4">
    <name type="scientific">Tilletiopsis washingtonensis</name>
    <dbReference type="NCBI Taxonomy" id="58919"/>
    <lineage>
        <taxon>Eukaryota</taxon>
        <taxon>Fungi</taxon>
        <taxon>Dikarya</taxon>
        <taxon>Basidiomycota</taxon>
        <taxon>Ustilaginomycotina</taxon>
        <taxon>Exobasidiomycetes</taxon>
        <taxon>Entylomatales</taxon>
        <taxon>Entylomatales incertae sedis</taxon>
        <taxon>Tilletiopsis</taxon>
    </lineage>
</organism>
<dbReference type="SUPFAM" id="SSF52047">
    <property type="entry name" value="RNI-like"/>
    <property type="match status" value="1"/>
</dbReference>
<dbReference type="EMBL" id="KZ819284">
    <property type="protein sequence ID" value="PWO00984.1"/>
    <property type="molecule type" value="Genomic_DNA"/>
</dbReference>
<keyword evidence="4" id="KW-1185">Reference proteome</keyword>
<evidence type="ECO:0000313" key="3">
    <source>
        <dbReference type="EMBL" id="PWO00984.1"/>
    </source>
</evidence>
<dbReference type="AlphaFoldDB" id="A0A316ZKZ1"/>
<protein>
    <recommendedName>
        <fullName evidence="2">F-box domain-containing protein</fullName>
    </recommendedName>
</protein>
<dbReference type="InterPro" id="IPR001810">
    <property type="entry name" value="F-box_dom"/>
</dbReference>
<dbReference type="GeneID" id="37271422"/>
<name>A0A316ZKZ1_9BASI</name>
<proteinExistence type="predicted"/>
<evidence type="ECO:0000256" key="1">
    <source>
        <dbReference type="SAM" id="MobiDB-lite"/>
    </source>
</evidence>
<evidence type="ECO:0000259" key="2">
    <source>
        <dbReference type="PROSITE" id="PS50181"/>
    </source>
</evidence>
<feature type="compositionally biased region" description="Low complexity" evidence="1">
    <location>
        <begin position="1"/>
        <end position="14"/>
    </location>
</feature>
<reference evidence="3 4" key="1">
    <citation type="journal article" date="2018" name="Mol. Biol. Evol.">
        <title>Broad Genomic Sampling Reveals a Smut Pathogenic Ancestry of the Fungal Clade Ustilaginomycotina.</title>
        <authorList>
            <person name="Kijpornyongpan T."/>
            <person name="Mondo S.J."/>
            <person name="Barry K."/>
            <person name="Sandor L."/>
            <person name="Lee J."/>
            <person name="Lipzen A."/>
            <person name="Pangilinan J."/>
            <person name="LaButti K."/>
            <person name="Hainaut M."/>
            <person name="Henrissat B."/>
            <person name="Grigoriev I.V."/>
            <person name="Spatafora J.W."/>
            <person name="Aime M.C."/>
        </authorList>
    </citation>
    <scope>NUCLEOTIDE SEQUENCE [LARGE SCALE GENOMIC DNA]</scope>
    <source>
        <strain evidence="3 4">MCA 4186</strain>
    </source>
</reference>
<evidence type="ECO:0000313" key="4">
    <source>
        <dbReference type="Proteomes" id="UP000245946"/>
    </source>
</evidence>
<dbReference type="RefSeq" id="XP_025601262.1">
    <property type="nucleotide sequence ID" value="XM_025743878.1"/>
</dbReference>
<feature type="region of interest" description="Disordered" evidence="1">
    <location>
        <begin position="1"/>
        <end position="49"/>
    </location>
</feature>
<dbReference type="STRING" id="58919.A0A316ZKZ1"/>
<dbReference type="SUPFAM" id="SSF81383">
    <property type="entry name" value="F-box domain"/>
    <property type="match status" value="1"/>
</dbReference>
<dbReference type="PROSITE" id="PS50181">
    <property type="entry name" value="FBOX"/>
    <property type="match status" value="1"/>
</dbReference>